<evidence type="ECO:0000256" key="3">
    <source>
        <dbReference type="ARBA" id="ARBA00023008"/>
    </source>
</evidence>
<dbReference type="PANTHER" id="PTHR11709">
    <property type="entry name" value="MULTI-COPPER OXIDASE"/>
    <property type="match status" value="1"/>
</dbReference>
<evidence type="ECO:0000256" key="4">
    <source>
        <dbReference type="SAM" id="MobiDB-lite"/>
    </source>
</evidence>
<evidence type="ECO:0000259" key="6">
    <source>
        <dbReference type="Pfam" id="PF07731"/>
    </source>
</evidence>
<reference evidence="8 9" key="1">
    <citation type="submission" date="2023-08" db="EMBL/GenBank/DDBJ databases">
        <title>Genome sequence of Thermaerobacter compostii strain Ins1, a spore-forming filamentous bacterium isolated from a deep geothermal reservoir.</title>
        <authorList>
            <person name="Bregnard D."/>
            <person name="Gonzalez D."/>
            <person name="Junier P."/>
        </authorList>
    </citation>
    <scope>NUCLEOTIDE SEQUENCE [LARGE SCALE GENOMIC DNA]</scope>
    <source>
        <strain evidence="8 9">Ins1</strain>
    </source>
</reference>
<keyword evidence="3" id="KW-0186">Copper</keyword>
<evidence type="ECO:0000256" key="2">
    <source>
        <dbReference type="ARBA" id="ARBA00023002"/>
    </source>
</evidence>
<evidence type="ECO:0000313" key="8">
    <source>
        <dbReference type="EMBL" id="WPD18270.1"/>
    </source>
</evidence>
<keyword evidence="5" id="KW-0472">Membrane</keyword>
<organism evidence="8 9">
    <name type="scientific">Thermaerobacter composti</name>
    <dbReference type="NCBI Taxonomy" id="554949"/>
    <lineage>
        <taxon>Bacteria</taxon>
        <taxon>Bacillati</taxon>
        <taxon>Bacillota</taxon>
        <taxon>Clostridia</taxon>
        <taxon>Eubacteriales</taxon>
        <taxon>Clostridiales Family XVII. Incertae Sedis</taxon>
        <taxon>Thermaerobacter</taxon>
    </lineage>
</organism>
<keyword evidence="9" id="KW-1185">Reference proteome</keyword>
<gene>
    <name evidence="8" type="ORF">Q5761_07735</name>
</gene>
<dbReference type="InterPro" id="IPR011706">
    <property type="entry name" value="Cu-oxidase_C"/>
</dbReference>
<dbReference type="InterPro" id="IPR045087">
    <property type="entry name" value="Cu-oxidase_fam"/>
</dbReference>
<keyword evidence="5" id="KW-0812">Transmembrane</keyword>
<dbReference type="Gene3D" id="2.60.40.420">
    <property type="entry name" value="Cupredoxins - blue copper proteins"/>
    <property type="match status" value="2"/>
</dbReference>
<feature type="compositionally biased region" description="Low complexity" evidence="4">
    <location>
        <begin position="59"/>
        <end position="76"/>
    </location>
</feature>
<accession>A0ABZ0QL93</accession>
<protein>
    <submittedName>
        <fullName evidence="8">Copper oxidase</fullName>
    </submittedName>
</protein>
<feature type="region of interest" description="Disordered" evidence="4">
    <location>
        <begin position="38"/>
        <end position="94"/>
    </location>
</feature>
<dbReference type="EMBL" id="CP132508">
    <property type="protein sequence ID" value="WPD18270.1"/>
    <property type="molecule type" value="Genomic_DNA"/>
</dbReference>
<sequence length="359" mass="38816">MTRGKTDRKRKAWWLLAGAVVVGLVVWAVAPQVGALGSGQAPAAPARGGASAGSGDAAGTGQTAAGHGSGSTAAPADYTIYPAGTGSEGQQPLPEGQQLAKYRVEDGVKVFELTALPVKWSVGDKEYEGWTFNGTVPGPQIRVKEGDRVRIIVKNQLPEPTVVHWHGLAVPNKMDGVPMVTQDPIPPGGRFVYEFVAKPAGTHMYHTHFNTMKQKGLGLYGTFIVEPKGPEPWKYDKEYSLMIGDGQLGYVINGKSFPHTPVIKLKLGETARFRLMNIGELVHPMHLHGADFTIIAKDGQPLPQPIKANTLDMMPGDTYDVLVNFDRPGTWVWHCHIISHVEDSHGNMLGLIQVLQVEE</sequence>
<feature type="compositionally biased region" description="Low complexity" evidence="4">
    <location>
        <begin position="38"/>
        <end position="49"/>
    </location>
</feature>
<evidence type="ECO:0000256" key="1">
    <source>
        <dbReference type="ARBA" id="ARBA00022723"/>
    </source>
</evidence>
<dbReference type="RefSeq" id="WP_318750119.1">
    <property type="nucleotide sequence ID" value="NZ_CP132508.1"/>
</dbReference>
<feature type="transmembrane region" description="Helical" evidence="5">
    <location>
        <begin position="12"/>
        <end position="30"/>
    </location>
</feature>
<dbReference type="InterPro" id="IPR011707">
    <property type="entry name" value="Cu-oxidase-like_N"/>
</dbReference>
<keyword evidence="1" id="KW-0479">Metal-binding</keyword>
<dbReference type="CDD" id="cd13860">
    <property type="entry name" value="CuRO_1_2dMco_1"/>
    <property type="match status" value="1"/>
</dbReference>
<dbReference type="Proteomes" id="UP001304683">
    <property type="component" value="Chromosome"/>
</dbReference>
<dbReference type="SUPFAM" id="SSF49503">
    <property type="entry name" value="Cupredoxins"/>
    <property type="match status" value="2"/>
</dbReference>
<dbReference type="Pfam" id="PF07731">
    <property type="entry name" value="Cu-oxidase_2"/>
    <property type="match status" value="1"/>
</dbReference>
<feature type="domain" description="Plastocyanin-like" evidence="7">
    <location>
        <begin position="120"/>
        <end position="228"/>
    </location>
</feature>
<keyword evidence="5" id="KW-1133">Transmembrane helix</keyword>
<dbReference type="PANTHER" id="PTHR11709:SF394">
    <property type="entry name" value="FI03373P-RELATED"/>
    <property type="match status" value="1"/>
</dbReference>
<evidence type="ECO:0000313" key="9">
    <source>
        <dbReference type="Proteomes" id="UP001304683"/>
    </source>
</evidence>
<dbReference type="Pfam" id="PF07732">
    <property type="entry name" value="Cu-oxidase_3"/>
    <property type="match status" value="1"/>
</dbReference>
<feature type="domain" description="Plastocyanin-like" evidence="6">
    <location>
        <begin position="250"/>
        <end position="342"/>
    </location>
</feature>
<proteinExistence type="predicted"/>
<evidence type="ECO:0000256" key="5">
    <source>
        <dbReference type="SAM" id="Phobius"/>
    </source>
</evidence>
<name>A0ABZ0QL93_9FIRM</name>
<evidence type="ECO:0000259" key="7">
    <source>
        <dbReference type="Pfam" id="PF07732"/>
    </source>
</evidence>
<dbReference type="CDD" id="cd04202">
    <property type="entry name" value="CuRO_D2_2dMcoN_like"/>
    <property type="match status" value="1"/>
</dbReference>
<dbReference type="InterPro" id="IPR008972">
    <property type="entry name" value="Cupredoxin"/>
</dbReference>
<keyword evidence="2" id="KW-0560">Oxidoreductase</keyword>